<evidence type="ECO:0000313" key="4">
    <source>
        <dbReference type="Proteomes" id="UP000542342"/>
    </source>
</evidence>
<dbReference type="Pfam" id="PF06439">
    <property type="entry name" value="3keto-disac_hyd"/>
    <property type="match status" value="1"/>
</dbReference>
<evidence type="ECO:0000259" key="2">
    <source>
        <dbReference type="Pfam" id="PF06439"/>
    </source>
</evidence>
<dbReference type="GO" id="GO:0016787">
    <property type="term" value="F:hydrolase activity"/>
    <property type="evidence" value="ECO:0007669"/>
    <property type="project" value="InterPro"/>
</dbReference>
<dbReference type="Gene3D" id="2.60.120.560">
    <property type="entry name" value="Exo-inulinase, domain 1"/>
    <property type="match status" value="1"/>
</dbReference>
<dbReference type="EMBL" id="JACEFB010000001">
    <property type="protein sequence ID" value="MBA2225151.1"/>
    <property type="molecule type" value="Genomic_DNA"/>
</dbReference>
<sequence length="209" mass="23522">MFRRLLVLTGLVVLAFLPRVQADDTDAFLDPANWEGLPQYWKLDPKSRTIIGHADKDPGFNTFFCSRKQYGDFELAFEVELKNAKGNSGVQIRSRLLDGPKEKGKFIVAGPQADIGQQYWGSLYGERFGGMMKQAPADRVKKFVKPDGFNEYRIRAVGQRVTITINGETFIDEVFEKLPPAGIIAFQIHAGGPMTVTFRNIRFTQLSSK</sequence>
<evidence type="ECO:0000313" key="3">
    <source>
        <dbReference type="EMBL" id="MBA2225151.1"/>
    </source>
</evidence>
<feature type="domain" description="3-keto-alpha-glucoside-1,2-lyase/3-keto-2-hydroxy-glucal hydratase" evidence="2">
    <location>
        <begin position="33"/>
        <end position="203"/>
    </location>
</feature>
<feature type="chain" id="PRO_5031281930" evidence="1">
    <location>
        <begin position="23"/>
        <end position="209"/>
    </location>
</feature>
<dbReference type="InterPro" id="IPR010496">
    <property type="entry name" value="AL/BT2_dom"/>
</dbReference>
<reference evidence="3 4" key="1">
    <citation type="submission" date="2020-07" db="EMBL/GenBank/DDBJ databases">
        <title>Thermogemmata thermophila gen. nov., sp. nov., a novel moderate thermophilic planctomycete from a Kamchatka hot spring.</title>
        <authorList>
            <person name="Elcheninov A.G."/>
            <person name="Podosokorskaya O.A."/>
            <person name="Kovaleva O.L."/>
            <person name="Novikov A."/>
            <person name="Bonch-Osmolovskaya E.A."/>
            <person name="Toshchakov S.V."/>
            <person name="Kublanov I.V."/>
        </authorList>
    </citation>
    <scope>NUCLEOTIDE SEQUENCE [LARGE SCALE GENOMIC DNA]</scope>
    <source>
        <strain evidence="3 4">2918</strain>
    </source>
</reference>
<dbReference type="Proteomes" id="UP000542342">
    <property type="component" value="Unassembled WGS sequence"/>
</dbReference>
<keyword evidence="4" id="KW-1185">Reference proteome</keyword>
<feature type="signal peptide" evidence="1">
    <location>
        <begin position="1"/>
        <end position="22"/>
    </location>
</feature>
<dbReference type="AlphaFoldDB" id="A0A7V8VC23"/>
<gene>
    <name evidence="3" type="ORF">H0921_03130</name>
</gene>
<protein>
    <submittedName>
        <fullName evidence="3">DUF1080 domain-containing protein</fullName>
    </submittedName>
</protein>
<keyword evidence="1" id="KW-0732">Signal</keyword>
<name>A0A7V8VC23_9BACT</name>
<dbReference type="RefSeq" id="WP_194536542.1">
    <property type="nucleotide sequence ID" value="NZ_JACEFB010000001.1"/>
</dbReference>
<organism evidence="3 4">
    <name type="scientific">Thermogemmata fonticola</name>
    <dbReference type="NCBI Taxonomy" id="2755323"/>
    <lineage>
        <taxon>Bacteria</taxon>
        <taxon>Pseudomonadati</taxon>
        <taxon>Planctomycetota</taxon>
        <taxon>Planctomycetia</taxon>
        <taxon>Gemmatales</taxon>
        <taxon>Gemmataceae</taxon>
        <taxon>Thermogemmata</taxon>
    </lineage>
</organism>
<evidence type="ECO:0000256" key="1">
    <source>
        <dbReference type="SAM" id="SignalP"/>
    </source>
</evidence>
<proteinExistence type="predicted"/>
<comment type="caution">
    <text evidence="3">The sequence shown here is derived from an EMBL/GenBank/DDBJ whole genome shotgun (WGS) entry which is preliminary data.</text>
</comment>
<accession>A0A7V8VC23</accession>